<reference evidence="1" key="1">
    <citation type="submission" date="2018-05" db="EMBL/GenBank/DDBJ databases">
        <authorList>
            <person name="Lanie J.A."/>
            <person name="Ng W.-L."/>
            <person name="Kazmierczak K.M."/>
            <person name="Andrzejewski T.M."/>
            <person name="Davidsen T.M."/>
            <person name="Wayne K.J."/>
            <person name="Tettelin H."/>
            <person name="Glass J.I."/>
            <person name="Rusch D."/>
            <person name="Podicherti R."/>
            <person name="Tsui H.-C.T."/>
            <person name="Winkler M.E."/>
        </authorList>
    </citation>
    <scope>NUCLEOTIDE SEQUENCE</scope>
</reference>
<feature type="non-terminal residue" evidence="1">
    <location>
        <position position="1"/>
    </location>
</feature>
<evidence type="ECO:0000313" key="1">
    <source>
        <dbReference type="EMBL" id="SVD99601.1"/>
    </source>
</evidence>
<accession>A0A382ZVZ5</accession>
<sequence length="82" mass="9722">MKKKIYKFFLLLIIILISIFAGYENPNLVETPKKYFYFILKEMGIRDSFFNKKIDNTVSNKSNKEEKKIKKFIGNSFSLNLS</sequence>
<dbReference type="AlphaFoldDB" id="A0A382ZVZ5"/>
<dbReference type="EMBL" id="UINC01187076">
    <property type="protein sequence ID" value="SVD99601.1"/>
    <property type="molecule type" value="Genomic_DNA"/>
</dbReference>
<name>A0A382ZVZ5_9ZZZZ</name>
<gene>
    <name evidence="1" type="ORF">METZ01_LOCUS452455</name>
</gene>
<feature type="non-terminal residue" evidence="1">
    <location>
        <position position="82"/>
    </location>
</feature>
<proteinExistence type="predicted"/>
<protein>
    <submittedName>
        <fullName evidence="1">Uncharacterized protein</fullName>
    </submittedName>
</protein>
<organism evidence="1">
    <name type="scientific">marine metagenome</name>
    <dbReference type="NCBI Taxonomy" id="408172"/>
    <lineage>
        <taxon>unclassified sequences</taxon>
        <taxon>metagenomes</taxon>
        <taxon>ecological metagenomes</taxon>
    </lineage>
</organism>